<evidence type="ECO:0000256" key="1">
    <source>
        <dbReference type="ARBA" id="ARBA00004141"/>
    </source>
</evidence>
<evidence type="ECO:0000256" key="2">
    <source>
        <dbReference type="ARBA" id="ARBA00006012"/>
    </source>
</evidence>
<comment type="similarity">
    <text evidence="2">Belongs to the ABC transporter superfamily. ABCG family. PDR (TC 3.A.1.205) subfamily.</text>
</comment>
<dbReference type="InterPro" id="IPR013525">
    <property type="entry name" value="ABC2_TM"/>
</dbReference>
<keyword evidence="8 11" id="KW-1133">Transmembrane helix</keyword>
<evidence type="ECO:0000313" key="13">
    <source>
        <dbReference type="EMBL" id="KAK9835834.1"/>
    </source>
</evidence>
<dbReference type="PANTHER" id="PTHR19241">
    <property type="entry name" value="ATP-BINDING CASSETTE TRANSPORTER"/>
    <property type="match status" value="1"/>
</dbReference>
<keyword evidence="14" id="KW-1185">Reference proteome</keyword>
<dbReference type="FunFam" id="3.40.50.300:FF:000059">
    <property type="entry name" value="ABC transporter G family member 40"/>
    <property type="match status" value="1"/>
</dbReference>
<dbReference type="InterPro" id="IPR034003">
    <property type="entry name" value="ABCG_PDR_2"/>
</dbReference>
<feature type="transmembrane region" description="Helical" evidence="11">
    <location>
        <begin position="379"/>
        <end position="396"/>
    </location>
</feature>
<dbReference type="FunFam" id="3.40.50.300:FF:000179">
    <property type="entry name" value="ABC transporter G family member 34"/>
    <property type="match status" value="1"/>
</dbReference>
<dbReference type="InterPro" id="IPR027417">
    <property type="entry name" value="P-loop_NTPase"/>
</dbReference>
<dbReference type="PROSITE" id="PS50893">
    <property type="entry name" value="ABC_TRANSPORTER_2"/>
    <property type="match status" value="2"/>
</dbReference>
<dbReference type="InterPro" id="IPR013581">
    <property type="entry name" value="PDR_assoc"/>
</dbReference>
<feature type="transmembrane region" description="Helical" evidence="11">
    <location>
        <begin position="1290"/>
        <end position="1317"/>
    </location>
</feature>
<feature type="transmembrane region" description="Helical" evidence="11">
    <location>
        <begin position="1338"/>
        <end position="1366"/>
    </location>
</feature>
<feature type="transmembrane region" description="Helical" evidence="11">
    <location>
        <begin position="1411"/>
        <end position="1434"/>
    </location>
</feature>
<keyword evidence="3" id="KW-0813">Transport</keyword>
<feature type="transmembrane region" description="Helical" evidence="11">
    <location>
        <begin position="604"/>
        <end position="631"/>
    </location>
</feature>
<evidence type="ECO:0000256" key="6">
    <source>
        <dbReference type="ARBA" id="ARBA00022741"/>
    </source>
</evidence>
<dbReference type="Pfam" id="PF00005">
    <property type="entry name" value="ABC_tran"/>
    <property type="match status" value="2"/>
</dbReference>
<dbReference type="GO" id="GO:0016887">
    <property type="term" value="F:ATP hydrolysis activity"/>
    <property type="evidence" value="ECO:0007669"/>
    <property type="project" value="InterPro"/>
</dbReference>
<evidence type="ECO:0000259" key="12">
    <source>
        <dbReference type="PROSITE" id="PS50893"/>
    </source>
</evidence>
<accession>A0AAW1RQ11</accession>
<sequence>MQEFAQLVKLKKKSTRRFTMLKDASGIIPPGRICLLLGPPGSGKSTLLKDLAGELSSDLKVQGAVTYNGQSFDTFQVPQTAAYVPQTDNHMAQLTVRETFDFGARVQGTGTQSDDLAQLRQHDSEVAMEADQHLDAFMQAQAMRGKKNSINTEFLLHLLGLGPCADTIVGNVMIRGVSGGQRKRVTTGEMMAGPKRVFLADEITSGLDSATAYKEIKALRDMVHTLNATMLISLLQPTPEIYNLFDDVLVLSEGHVIFHGPREDVMPFFNQQGFQLAHSKDPPTFLQEVTSRKDQQQFWAGRDPWEFVPVDRFAQAFQLSSTGVASASALATPYDASRSHPNALAHKKHALSGIKAFKACFRREWILTKRHLSVYKLRTAQVAFVAVVAATVYLRTHIHDHTLQDGTLLSGFLFYTILVMMFNGITELALTIERLPVFYRHYKNQFYPAWAFVLPATILRIPFSLMEAVLWSVLTYFEVGLTADPGRFFAYLCLLFLMHQFSVSFFRLIGAICRNVVVAFGTGSLALITILMLGGFAISYNTIHWGWRWFCWANPVFYAQRAIIVNEFSAPRWQSQLVDLPGFSAGTSLGDGIMESRGFATHRWWTWLGMGALGAAILICQLGIILAHAFLGPLGNGPVRMSDQALEERELACHGVVSTRHSPSAIKPSMLHADLQTPSTPVKPISAADGMNDSAFEPSQTAAAINGSQGAAPHADGFVIRSDIPIETGAADQWGLPVSNAHGLQNGYAHPASQTGHRVHDHTLHGGYEHPYGRDSPPMQQTGHPASSQGLPHGQEFPVSLEGHSKEHGLPVSQGGGVLVGGLHPDQHLMSSITISALMATAPDMEKERDQTVTSQLQTSMMGSQIELLKTKPAYHPAEAKPEPAASGAVGMVLPFTPAVMTFKDINYYADPPPMIVKKIKSGKLKPPNVVEHGKKVQMQLLAGVSGAFRPGILTCLFGVSGAGKTTLLDVLACRKTGGRWDGDVRVDGHPQQKETFARISGYAQQFDIHSPQATVREALLFSARCRLSKEHNNATVLKFVEEIERLVELDVIKDAVVGLTGISGLSTEQRKRLTIAVELVANPAIVFMDEPTTGLDARAAAVVMRTIRNVVNTGRTMVATIHQPSIDIFESFDELLLLMRGGRTIYWGPLGRQATKLFEHFELNPKVPKHTPGINPATWVLTTTSLGMMKKLGTNYAIAYAKSSLNRQNMELIENLSQPKEGSAPVHFASRHSLSTWGQYRTCFHKFLQTNWHNPNYNGTRYAITITVALVFGTVFWKDGQNTSSAANLFNSVGAVYVTVLNLGVINSISVQPGLVAERFVFYREHRAGYYSALPWYLANASVQFIFILAQAILYVCIVYFMAGFKKDVEAFFWFLLFMLLTLLYFTFYGSLCVFVTANVRHANILGSTFYTIFNLFAGFAIAPPSIPGWWIWFYWINPNAHTVYGLISTQFLQSDASVDVYGERVTLTAYIQNRFGFHHNLIGYNVLVLCGWTAIFLFAGALALRKLNFMKL</sequence>
<feature type="region of interest" description="Disordered" evidence="10">
    <location>
        <begin position="752"/>
        <end position="795"/>
    </location>
</feature>
<evidence type="ECO:0000256" key="5">
    <source>
        <dbReference type="ARBA" id="ARBA00022737"/>
    </source>
</evidence>
<keyword evidence="4 11" id="KW-0812">Transmembrane</keyword>
<feature type="domain" description="ABC transporter" evidence="12">
    <location>
        <begin position="5"/>
        <end position="278"/>
    </location>
</feature>
<name>A0AAW1RQ11_9CHLO</name>
<feature type="transmembrane region" description="Helical" evidence="11">
    <location>
        <begin position="451"/>
        <end position="476"/>
    </location>
</feature>
<feature type="transmembrane region" description="Helical" evidence="11">
    <location>
        <begin position="1484"/>
        <end position="1506"/>
    </location>
</feature>
<keyword evidence="6" id="KW-0547">Nucleotide-binding</keyword>
<evidence type="ECO:0000256" key="7">
    <source>
        <dbReference type="ARBA" id="ARBA00022840"/>
    </source>
</evidence>
<dbReference type="GO" id="GO:0071944">
    <property type="term" value="C:cell periphery"/>
    <property type="evidence" value="ECO:0007669"/>
    <property type="project" value="UniProtKB-ARBA"/>
</dbReference>
<reference evidence="13 14" key="1">
    <citation type="journal article" date="2024" name="Nat. Commun.">
        <title>Phylogenomics reveals the evolutionary origins of lichenization in chlorophyte algae.</title>
        <authorList>
            <person name="Puginier C."/>
            <person name="Libourel C."/>
            <person name="Otte J."/>
            <person name="Skaloud P."/>
            <person name="Haon M."/>
            <person name="Grisel S."/>
            <person name="Petersen M."/>
            <person name="Berrin J.G."/>
            <person name="Delaux P.M."/>
            <person name="Dal Grande F."/>
            <person name="Keller J."/>
        </authorList>
    </citation>
    <scope>NUCLEOTIDE SEQUENCE [LARGE SCALE GENOMIC DNA]</scope>
    <source>
        <strain evidence="13 14">SAG 2145</strain>
    </source>
</reference>
<evidence type="ECO:0000256" key="9">
    <source>
        <dbReference type="ARBA" id="ARBA00023136"/>
    </source>
</evidence>
<dbReference type="GO" id="GO:0016020">
    <property type="term" value="C:membrane"/>
    <property type="evidence" value="ECO:0007669"/>
    <property type="project" value="UniProtKB-SubCell"/>
</dbReference>
<dbReference type="GO" id="GO:0005524">
    <property type="term" value="F:ATP binding"/>
    <property type="evidence" value="ECO:0007669"/>
    <property type="project" value="UniProtKB-KW"/>
</dbReference>
<dbReference type="SMART" id="SM00382">
    <property type="entry name" value="AAA"/>
    <property type="match status" value="2"/>
</dbReference>
<dbReference type="InterPro" id="IPR003439">
    <property type="entry name" value="ABC_transporter-like_ATP-bd"/>
</dbReference>
<comment type="subcellular location">
    <subcellularLocation>
        <location evidence="1">Membrane</location>
        <topology evidence="1">Multi-pass membrane protein</topology>
    </subcellularLocation>
</comment>
<dbReference type="GO" id="GO:0140359">
    <property type="term" value="F:ABC-type transporter activity"/>
    <property type="evidence" value="ECO:0007669"/>
    <property type="project" value="InterPro"/>
</dbReference>
<evidence type="ECO:0000256" key="10">
    <source>
        <dbReference type="SAM" id="MobiDB-lite"/>
    </source>
</evidence>
<keyword evidence="9 11" id="KW-0472">Membrane</keyword>
<feature type="compositionally biased region" description="Basic and acidic residues" evidence="10">
    <location>
        <begin position="761"/>
        <end position="773"/>
    </location>
</feature>
<evidence type="ECO:0000256" key="3">
    <source>
        <dbReference type="ARBA" id="ARBA00022448"/>
    </source>
</evidence>
<feature type="transmembrane region" description="Helical" evidence="11">
    <location>
        <begin position="488"/>
        <end position="509"/>
    </location>
</feature>
<dbReference type="CDD" id="cd03232">
    <property type="entry name" value="ABCG_PDR_domain2"/>
    <property type="match status" value="1"/>
</dbReference>
<evidence type="ECO:0000313" key="14">
    <source>
        <dbReference type="Proteomes" id="UP001438707"/>
    </source>
</evidence>
<feature type="transmembrane region" description="Helical" evidence="11">
    <location>
        <begin position="408"/>
        <end position="430"/>
    </location>
</feature>
<dbReference type="Pfam" id="PF08370">
    <property type="entry name" value="PDR_assoc"/>
    <property type="match status" value="1"/>
</dbReference>
<comment type="caution">
    <text evidence="13">The sequence shown here is derived from an EMBL/GenBank/DDBJ whole genome shotgun (WGS) entry which is preliminary data.</text>
</comment>
<keyword evidence="7" id="KW-0067">ATP-binding</keyword>
<evidence type="ECO:0000256" key="8">
    <source>
        <dbReference type="ARBA" id="ARBA00022989"/>
    </source>
</evidence>
<feature type="transmembrane region" description="Helical" evidence="11">
    <location>
        <begin position="516"/>
        <end position="540"/>
    </location>
</feature>
<evidence type="ECO:0000256" key="11">
    <source>
        <dbReference type="SAM" id="Phobius"/>
    </source>
</evidence>
<feature type="compositionally biased region" description="Polar residues" evidence="10">
    <location>
        <begin position="778"/>
        <end position="790"/>
    </location>
</feature>
<dbReference type="InterPro" id="IPR003593">
    <property type="entry name" value="AAA+_ATPase"/>
</dbReference>
<proteinExistence type="inferred from homology"/>
<dbReference type="Proteomes" id="UP001438707">
    <property type="component" value="Unassembled WGS sequence"/>
</dbReference>
<feature type="domain" description="ABC transporter" evidence="12">
    <location>
        <begin position="925"/>
        <end position="1167"/>
    </location>
</feature>
<dbReference type="SUPFAM" id="SSF52540">
    <property type="entry name" value="P-loop containing nucleoside triphosphate hydrolases"/>
    <property type="match status" value="2"/>
</dbReference>
<feature type="transmembrane region" description="Helical" evidence="11">
    <location>
        <begin position="1260"/>
        <end position="1278"/>
    </location>
</feature>
<evidence type="ECO:0000256" key="4">
    <source>
        <dbReference type="ARBA" id="ARBA00022692"/>
    </source>
</evidence>
<gene>
    <name evidence="13" type="ORF">WJX74_009031</name>
</gene>
<keyword evidence="5" id="KW-0677">Repeat</keyword>
<feature type="transmembrane region" description="Helical" evidence="11">
    <location>
        <begin position="1372"/>
        <end position="1399"/>
    </location>
</feature>
<dbReference type="Gene3D" id="3.40.50.300">
    <property type="entry name" value="P-loop containing nucleotide triphosphate hydrolases"/>
    <property type="match status" value="2"/>
</dbReference>
<dbReference type="Pfam" id="PF01061">
    <property type="entry name" value="ABC2_membrane"/>
    <property type="match status" value="2"/>
</dbReference>
<protein>
    <recommendedName>
        <fullName evidence="12">ABC transporter domain-containing protein</fullName>
    </recommendedName>
</protein>
<dbReference type="EMBL" id="JALJOS010000008">
    <property type="protein sequence ID" value="KAK9835834.1"/>
    <property type="molecule type" value="Genomic_DNA"/>
</dbReference>
<organism evidence="13 14">
    <name type="scientific">Apatococcus lobatus</name>
    <dbReference type="NCBI Taxonomy" id="904363"/>
    <lineage>
        <taxon>Eukaryota</taxon>
        <taxon>Viridiplantae</taxon>
        <taxon>Chlorophyta</taxon>
        <taxon>core chlorophytes</taxon>
        <taxon>Trebouxiophyceae</taxon>
        <taxon>Chlorellales</taxon>
        <taxon>Chlorellaceae</taxon>
        <taxon>Apatococcus</taxon>
    </lineage>
</organism>